<accession>A0AAW1JDX8</accession>
<protein>
    <submittedName>
        <fullName evidence="1">Uncharacterized protein</fullName>
    </submittedName>
</protein>
<reference evidence="1 2" key="1">
    <citation type="journal article" date="2024" name="BMC Genomics">
        <title>De novo assembly and annotation of Popillia japonica's genome with initial clues to its potential as an invasive pest.</title>
        <authorList>
            <person name="Cucini C."/>
            <person name="Boschi S."/>
            <person name="Funari R."/>
            <person name="Cardaioli E."/>
            <person name="Iannotti N."/>
            <person name="Marturano G."/>
            <person name="Paoli F."/>
            <person name="Bruttini M."/>
            <person name="Carapelli A."/>
            <person name="Frati F."/>
            <person name="Nardi F."/>
        </authorList>
    </citation>
    <scope>NUCLEOTIDE SEQUENCE [LARGE SCALE GENOMIC DNA]</scope>
    <source>
        <strain evidence="1">DMR45628</strain>
    </source>
</reference>
<keyword evidence="2" id="KW-1185">Reference proteome</keyword>
<proteinExistence type="predicted"/>
<dbReference type="AlphaFoldDB" id="A0AAW1JDX8"/>
<comment type="caution">
    <text evidence="1">The sequence shown here is derived from an EMBL/GenBank/DDBJ whole genome shotgun (WGS) entry which is preliminary data.</text>
</comment>
<evidence type="ECO:0000313" key="2">
    <source>
        <dbReference type="Proteomes" id="UP001458880"/>
    </source>
</evidence>
<evidence type="ECO:0000313" key="1">
    <source>
        <dbReference type="EMBL" id="KAK9701329.1"/>
    </source>
</evidence>
<sequence length="138" mass="15975">MSDEEISKLNRKRGTIKAKLTSFATFLTEMKCDLEANVNVSENIEKLITKLEKQESLWVEFETVQMEIEYVTPEERIGEQYQIRETYYNDYTKGLAQAKVLLNSYDENRCNKGSVASECVDGRNCSVTENSVREIRLL</sequence>
<dbReference type="EMBL" id="JASPKY010000416">
    <property type="protein sequence ID" value="KAK9701329.1"/>
    <property type="molecule type" value="Genomic_DNA"/>
</dbReference>
<organism evidence="1 2">
    <name type="scientific">Popillia japonica</name>
    <name type="common">Japanese beetle</name>
    <dbReference type="NCBI Taxonomy" id="7064"/>
    <lineage>
        <taxon>Eukaryota</taxon>
        <taxon>Metazoa</taxon>
        <taxon>Ecdysozoa</taxon>
        <taxon>Arthropoda</taxon>
        <taxon>Hexapoda</taxon>
        <taxon>Insecta</taxon>
        <taxon>Pterygota</taxon>
        <taxon>Neoptera</taxon>
        <taxon>Endopterygota</taxon>
        <taxon>Coleoptera</taxon>
        <taxon>Polyphaga</taxon>
        <taxon>Scarabaeiformia</taxon>
        <taxon>Scarabaeidae</taxon>
        <taxon>Rutelinae</taxon>
        <taxon>Popillia</taxon>
    </lineage>
</organism>
<gene>
    <name evidence="1" type="ORF">QE152_g30688</name>
</gene>
<dbReference type="Proteomes" id="UP001458880">
    <property type="component" value="Unassembled WGS sequence"/>
</dbReference>
<name>A0AAW1JDX8_POPJA</name>